<name>A0A401NTP7_SCYTO</name>
<reference evidence="14 15" key="1">
    <citation type="journal article" date="2018" name="Nat. Ecol. Evol.">
        <title>Shark genomes provide insights into elasmobranch evolution and the origin of vertebrates.</title>
        <authorList>
            <person name="Hara Y"/>
            <person name="Yamaguchi K"/>
            <person name="Onimaru K"/>
            <person name="Kadota M"/>
            <person name="Koyanagi M"/>
            <person name="Keeley SD"/>
            <person name="Tatsumi K"/>
            <person name="Tanaka K"/>
            <person name="Motone F"/>
            <person name="Kageyama Y"/>
            <person name="Nozu R"/>
            <person name="Adachi N"/>
            <person name="Nishimura O"/>
            <person name="Nakagawa R"/>
            <person name="Tanegashima C"/>
            <person name="Kiyatake I"/>
            <person name="Matsumoto R"/>
            <person name="Murakumo K"/>
            <person name="Nishida K"/>
            <person name="Terakita A"/>
            <person name="Kuratani S"/>
            <person name="Sato K"/>
            <person name="Hyodo S Kuraku.S."/>
        </authorList>
    </citation>
    <scope>NUCLEOTIDE SEQUENCE [LARGE SCALE GENOMIC DNA]</scope>
</reference>
<evidence type="ECO:0000256" key="9">
    <source>
        <dbReference type="ARBA" id="ARBA00023186"/>
    </source>
</evidence>
<evidence type="ECO:0000256" key="1">
    <source>
        <dbReference type="ARBA" id="ARBA00004496"/>
    </source>
</evidence>
<evidence type="ECO:0000256" key="11">
    <source>
        <dbReference type="SAM" id="MobiDB-lite"/>
    </source>
</evidence>
<feature type="domain" description="Nucleoplasmin core" evidence="12">
    <location>
        <begin position="42"/>
        <end position="142"/>
    </location>
</feature>
<dbReference type="GO" id="GO:0045944">
    <property type="term" value="P:positive regulation of transcription by RNA polymerase II"/>
    <property type="evidence" value="ECO:0007669"/>
    <property type="project" value="TreeGrafter"/>
</dbReference>
<dbReference type="GO" id="GO:0000055">
    <property type="term" value="P:ribosomal large subunit export from nucleus"/>
    <property type="evidence" value="ECO:0007669"/>
    <property type="project" value="TreeGrafter"/>
</dbReference>
<evidence type="ECO:0000256" key="5">
    <source>
        <dbReference type="ARBA" id="ARBA00020749"/>
    </source>
</evidence>
<gene>
    <name evidence="14" type="ORF">scyTo_0007511</name>
</gene>
<dbReference type="InterPro" id="IPR004301">
    <property type="entry name" value="Nucleoplasmin"/>
</dbReference>
<dbReference type="OMA" id="PMAPQTF"/>
<evidence type="ECO:0000259" key="13">
    <source>
        <dbReference type="Pfam" id="PF16276"/>
    </source>
</evidence>
<comment type="subcellular location">
    <subcellularLocation>
        <location evidence="1">Cytoplasm</location>
    </subcellularLocation>
    <subcellularLocation>
        <location evidence="2">Nucleus</location>
        <location evidence="2">Nucleolus</location>
    </subcellularLocation>
    <subcellularLocation>
        <location evidence="3">Nucleus</location>
        <location evidence="3">Nucleoplasm</location>
    </subcellularLocation>
</comment>
<dbReference type="Pfam" id="PF03066">
    <property type="entry name" value="Nucleoplasmin"/>
    <property type="match status" value="1"/>
</dbReference>
<dbReference type="InterPro" id="IPR032569">
    <property type="entry name" value="NPM1_C"/>
</dbReference>
<dbReference type="InterPro" id="IPR024057">
    <property type="entry name" value="Nucleoplasmin_core_dom"/>
</dbReference>
<dbReference type="FunFam" id="2.60.120.340:FF:000011">
    <property type="entry name" value="Nucleophosmin/nucleoplasmin 3"/>
    <property type="match status" value="1"/>
</dbReference>
<sequence>GRGDVRAGYIKRATSGRRPSESSKMADCELESGAPMRPQSFLFGCELQAGEKEYKMEVDDDESEHQLSLRTVCLGVGANEDLHLVEAEALNAEGKNMKITLAALKLSVQPTVSLGGFEITPPVTFRLKSGDGPVYISGQHLIALDDEDLDSDDDDLESDDENASMLKNATPKAALKRPAAGQSKIMQKKMKVEDSDDDDEDDDEEEDMTPAKKVKQKTPLKATPGSKGNPSQNGKTPTKSTPANKQSKTPESSSKPKIPKTPKTPMTVEDIKAKLKTSVEKGVGLPKLEPKFINYLKHGFRIEDPKIIKELWAWRQTVDGK</sequence>
<dbReference type="GO" id="GO:0042273">
    <property type="term" value="P:ribosomal large subunit biogenesis"/>
    <property type="evidence" value="ECO:0007669"/>
    <property type="project" value="TreeGrafter"/>
</dbReference>
<accession>A0A401NTP7</accession>
<dbReference type="Pfam" id="PF16276">
    <property type="entry name" value="NPM1-C"/>
    <property type="match status" value="1"/>
</dbReference>
<evidence type="ECO:0000259" key="12">
    <source>
        <dbReference type="Pfam" id="PF03066"/>
    </source>
</evidence>
<comment type="caution">
    <text evidence="14">The sequence shown here is derived from an EMBL/GenBank/DDBJ whole genome shotgun (WGS) entry which is preliminary data.</text>
</comment>
<keyword evidence="9" id="KW-0143">Chaperone</keyword>
<dbReference type="FunFam" id="1.10.10.2100:FF:000001">
    <property type="entry name" value="Nucleophosmin 1"/>
    <property type="match status" value="1"/>
</dbReference>
<keyword evidence="7" id="KW-0597">Phosphoprotein</keyword>
<evidence type="ECO:0000313" key="15">
    <source>
        <dbReference type="Proteomes" id="UP000288216"/>
    </source>
</evidence>
<feature type="compositionally biased region" description="Low complexity" evidence="11">
    <location>
        <begin position="247"/>
        <end position="267"/>
    </location>
</feature>
<dbReference type="GO" id="GO:0000056">
    <property type="term" value="P:ribosomal small subunit export from nucleus"/>
    <property type="evidence" value="ECO:0007669"/>
    <property type="project" value="TreeGrafter"/>
</dbReference>
<dbReference type="GO" id="GO:0042393">
    <property type="term" value="F:histone binding"/>
    <property type="evidence" value="ECO:0007669"/>
    <property type="project" value="TreeGrafter"/>
</dbReference>
<evidence type="ECO:0000256" key="8">
    <source>
        <dbReference type="ARBA" id="ARBA00022884"/>
    </source>
</evidence>
<evidence type="ECO:0000256" key="2">
    <source>
        <dbReference type="ARBA" id="ARBA00004604"/>
    </source>
</evidence>
<proteinExistence type="inferred from homology"/>
<evidence type="ECO:0000256" key="3">
    <source>
        <dbReference type="ARBA" id="ARBA00004642"/>
    </source>
</evidence>
<dbReference type="Proteomes" id="UP000288216">
    <property type="component" value="Unassembled WGS sequence"/>
</dbReference>
<feature type="compositionally biased region" description="Acidic residues" evidence="11">
    <location>
        <begin position="146"/>
        <end position="162"/>
    </location>
</feature>
<dbReference type="PANTHER" id="PTHR22747">
    <property type="entry name" value="NUCLEOPLASMIN"/>
    <property type="match status" value="1"/>
</dbReference>
<organism evidence="14 15">
    <name type="scientific">Scyliorhinus torazame</name>
    <name type="common">Cloudy catshark</name>
    <name type="synonym">Catulus torazame</name>
    <dbReference type="NCBI Taxonomy" id="75743"/>
    <lineage>
        <taxon>Eukaryota</taxon>
        <taxon>Metazoa</taxon>
        <taxon>Chordata</taxon>
        <taxon>Craniata</taxon>
        <taxon>Vertebrata</taxon>
        <taxon>Chondrichthyes</taxon>
        <taxon>Elasmobranchii</taxon>
        <taxon>Galeomorphii</taxon>
        <taxon>Galeoidea</taxon>
        <taxon>Carcharhiniformes</taxon>
        <taxon>Scyliorhinidae</taxon>
        <taxon>Scyliorhinus</taxon>
    </lineage>
</organism>
<dbReference type="SUPFAM" id="SSF69203">
    <property type="entry name" value="Nucleoplasmin-like core domain"/>
    <property type="match status" value="1"/>
</dbReference>
<feature type="compositionally biased region" description="Polar residues" evidence="11">
    <location>
        <begin position="226"/>
        <end position="246"/>
    </location>
</feature>
<keyword evidence="10" id="KW-0539">Nucleus</keyword>
<evidence type="ECO:0000256" key="10">
    <source>
        <dbReference type="ARBA" id="ARBA00023242"/>
    </source>
</evidence>
<dbReference type="GO" id="GO:0006338">
    <property type="term" value="P:chromatin remodeling"/>
    <property type="evidence" value="ECO:0007669"/>
    <property type="project" value="TreeGrafter"/>
</dbReference>
<keyword evidence="15" id="KW-1185">Reference proteome</keyword>
<evidence type="ECO:0000256" key="6">
    <source>
        <dbReference type="ARBA" id="ARBA00022490"/>
    </source>
</evidence>
<dbReference type="GO" id="GO:0005730">
    <property type="term" value="C:nucleolus"/>
    <property type="evidence" value="ECO:0007669"/>
    <property type="project" value="UniProtKB-SubCell"/>
</dbReference>
<dbReference type="GO" id="GO:0005813">
    <property type="term" value="C:centrosome"/>
    <property type="evidence" value="ECO:0007669"/>
    <property type="project" value="TreeGrafter"/>
</dbReference>
<feature type="compositionally biased region" description="Basic and acidic residues" evidence="11">
    <location>
        <begin position="18"/>
        <end position="27"/>
    </location>
</feature>
<dbReference type="Gene3D" id="2.60.120.340">
    <property type="entry name" value="Nucleoplasmin core domain"/>
    <property type="match status" value="1"/>
</dbReference>
<dbReference type="GO" id="GO:0003723">
    <property type="term" value="F:RNA binding"/>
    <property type="evidence" value="ECO:0007669"/>
    <property type="project" value="UniProtKB-KW"/>
</dbReference>
<keyword evidence="8" id="KW-0694">RNA-binding</keyword>
<dbReference type="PANTHER" id="PTHR22747:SF28">
    <property type="entry name" value="NUCLEOPHOSMIN"/>
    <property type="match status" value="1"/>
</dbReference>
<dbReference type="GO" id="GO:1990904">
    <property type="term" value="C:ribonucleoprotein complex"/>
    <property type="evidence" value="ECO:0007669"/>
    <property type="project" value="TreeGrafter"/>
</dbReference>
<dbReference type="GO" id="GO:0005737">
    <property type="term" value="C:cytoplasm"/>
    <property type="evidence" value="ECO:0007669"/>
    <property type="project" value="UniProtKB-SubCell"/>
</dbReference>
<evidence type="ECO:0000256" key="7">
    <source>
        <dbReference type="ARBA" id="ARBA00022553"/>
    </source>
</evidence>
<dbReference type="STRING" id="75743.A0A401NTP7"/>
<dbReference type="EMBL" id="BFAA01002737">
    <property type="protein sequence ID" value="GCB64261.1"/>
    <property type="molecule type" value="Genomic_DNA"/>
</dbReference>
<comment type="similarity">
    <text evidence="4">Belongs to the nucleoplasmin family.</text>
</comment>
<evidence type="ECO:0000256" key="4">
    <source>
        <dbReference type="ARBA" id="ARBA00010744"/>
    </source>
</evidence>
<dbReference type="GO" id="GO:0003682">
    <property type="term" value="F:chromatin binding"/>
    <property type="evidence" value="ECO:0007669"/>
    <property type="project" value="TreeGrafter"/>
</dbReference>
<keyword evidence="6" id="KW-0963">Cytoplasm</keyword>
<dbReference type="GO" id="GO:0042802">
    <property type="term" value="F:identical protein binding"/>
    <property type="evidence" value="ECO:0007669"/>
    <property type="project" value="UniProtKB-ARBA"/>
</dbReference>
<dbReference type="GO" id="GO:0042274">
    <property type="term" value="P:ribosomal small subunit biogenesis"/>
    <property type="evidence" value="ECO:0007669"/>
    <property type="project" value="TreeGrafter"/>
</dbReference>
<feature type="non-terminal residue" evidence="14">
    <location>
        <position position="1"/>
    </location>
</feature>
<dbReference type="InterPro" id="IPR036824">
    <property type="entry name" value="Nucleoplasmin_core_dom_sf"/>
</dbReference>
<protein>
    <recommendedName>
        <fullName evidence="5">Nucleophosmin</fullName>
    </recommendedName>
</protein>
<feature type="region of interest" description="Disordered" evidence="11">
    <location>
        <begin position="146"/>
        <end position="269"/>
    </location>
</feature>
<feature type="compositionally biased region" description="Acidic residues" evidence="11">
    <location>
        <begin position="194"/>
        <end position="208"/>
    </location>
</feature>
<dbReference type="AlphaFoldDB" id="A0A401NTP7"/>
<dbReference type="GO" id="GO:0005654">
    <property type="term" value="C:nucleoplasm"/>
    <property type="evidence" value="ECO:0007669"/>
    <property type="project" value="UniProtKB-SubCell"/>
</dbReference>
<dbReference type="GO" id="GO:0010824">
    <property type="term" value="P:regulation of centrosome duplication"/>
    <property type="evidence" value="ECO:0007669"/>
    <property type="project" value="TreeGrafter"/>
</dbReference>
<evidence type="ECO:0000313" key="14">
    <source>
        <dbReference type="EMBL" id="GCB64261.1"/>
    </source>
</evidence>
<dbReference type="OrthoDB" id="9946910at2759"/>
<feature type="domain" description="Nucleophosmin C-terminal" evidence="13">
    <location>
        <begin position="269"/>
        <end position="317"/>
    </location>
</feature>
<feature type="region of interest" description="Disordered" evidence="11">
    <location>
        <begin position="1"/>
        <end position="29"/>
    </location>
</feature>
<dbReference type="Gene3D" id="1.10.10.2100">
    <property type="match status" value="1"/>
</dbReference>